<comment type="caution">
    <text evidence="2">The sequence shown here is derived from an EMBL/GenBank/DDBJ whole genome shotgun (WGS) entry which is preliminary data.</text>
</comment>
<accession>A0A2I1HGT9</accession>
<organism evidence="2 3">
    <name type="scientific">Rhizophagus irregularis</name>
    <dbReference type="NCBI Taxonomy" id="588596"/>
    <lineage>
        <taxon>Eukaryota</taxon>
        <taxon>Fungi</taxon>
        <taxon>Fungi incertae sedis</taxon>
        <taxon>Mucoromycota</taxon>
        <taxon>Glomeromycotina</taxon>
        <taxon>Glomeromycetes</taxon>
        <taxon>Glomerales</taxon>
        <taxon>Glomeraceae</taxon>
        <taxon>Rhizophagus</taxon>
    </lineage>
</organism>
<proteinExistence type="predicted"/>
<dbReference type="VEuPathDB" id="FungiDB:RhiirFUN_024167"/>
<reference evidence="2 3" key="1">
    <citation type="submission" date="2015-10" db="EMBL/GenBank/DDBJ databases">
        <title>Genome analyses suggest a sexual origin of heterokaryosis in a supposedly ancient asexual fungus.</title>
        <authorList>
            <person name="Ropars J."/>
            <person name="Sedzielewska K."/>
            <person name="Noel J."/>
            <person name="Charron P."/>
            <person name="Farinelli L."/>
            <person name="Marton T."/>
            <person name="Kruger M."/>
            <person name="Pelin A."/>
            <person name="Brachmann A."/>
            <person name="Corradi N."/>
        </authorList>
    </citation>
    <scope>NUCLEOTIDE SEQUENCE [LARGE SCALE GENOMIC DNA]</scope>
    <source>
        <strain evidence="2 3">A4</strain>
    </source>
</reference>
<dbReference type="VEuPathDB" id="FungiDB:FUN_013366"/>
<gene>
    <name evidence="2" type="ORF">RhiirA4_479703</name>
</gene>
<feature type="region of interest" description="Disordered" evidence="1">
    <location>
        <begin position="1"/>
        <end position="22"/>
    </location>
</feature>
<name>A0A2I1HGT9_9GLOM</name>
<protein>
    <submittedName>
        <fullName evidence="2">Uncharacterized protein</fullName>
    </submittedName>
</protein>
<keyword evidence="3" id="KW-1185">Reference proteome</keyword>
<dbReference type="Proteomes" id="UP000234323">
    <property type="component" value="Unassembled WGS sequence"/>
</dbReference>
<dbReference type="AlphaFoldDB" id="A0A2I1HGT9"/>
<dbReference type="EMBL" id="LLXI01002842">
    <property type="protein sequence ID" value="PKY58088.1"/>
    <property type="molecule type" value="Genomic_DNA"/>
</dbReference>
<evidence type="ECO:0000313" key="2">
    <source>
        <dbReference type="EMBL" id="PKY58088.1"/>
    </source>
</evidence>
<evidence type="ECO:0000256" key="1">
    <source>
        <dbReference type="SAM" id="MobiDB-lite"/>
    </source>
</evidence>
<evidence type="ECO:0000313" key="3">
    <source>
        <dbReference type="Proteomes" id="UP000234323"/>
    </source>
</evidence>
<sequence>MVRPMSGANEVEQRSKKSRKTIIIQKEDNNNLNIENNKEIGESEKSEEDLFRYFSDKNIEEAANNQLSNLEYFTNISENNINQLEIKKEFNTRLTDVIGKGDWYKPILQSVMFSIYVHSKYLSLKDFKENVLNGFYNESHRSKSEKSGTNRSPIR</sequence>